<feature type="compositionally biased region" description="Polar residues" evidence="8">
    <location>
        <begin position="190"/>
        <end position="205"/>
    </location>
</feature>
<keyword evidence="2" id="KW-0808">Transferase</keyword>
<name>A0AAI9SZE4_9ASCO</name>
<gene>
    <name evidence="10" type="ORF">KGF56_001225</name>
</gene>
<dbReference type="FunFam" id="3.30.200.20:FF:000040">
    <property type="entry name" value="Dual specificity mitogen-activated protein kinase kinase"/>
    <property type="match status" value="1"/>
</dbReference>
<dbReference type="GeneID" id="73378842"/>
<feature type="compositionally biased region" description="Low complexity" evidence="8">
    <location>
        <begin position="162"/>
        <end position="174"/>
    </location>
</feature>
<dbReference type="Gene3D" id="1.10.510.10">
    <property type="entry name" value="Transferase(Phosphotransferase) domain 1"/>
    <property type="match status" value="1"/>
</dbReference>
<dbReference type="SUPFAM" id="SSF56112">
    <property type="entry name" value="Protein kinase-like (PK-like)"/>
    <property type="match status" value="1"/>
</dbReference>
<feature type="region of interest" description="Disordered" evidence="8">
    <location>
        <begin position="226"/>
        <end position="248"/>
    </location>
</feature>
<dbReference type="EMBL" id="JAHUZD010000026">
    <property type="protein sequence ID" value="KAI3406006.2"/>
    <property type="molecule type" value="Genomic_DNA"/>
</dbReference>
<keyword evidence="3 7" id="KW-0547">Nucleotide-binding</keyword>
<feature type="region of interest" description="Disordered" evidence="8">
    <location>
        <begin position="157"/>
        <end position="205"/>
    </location>
</feature>
<dbReference type="PANTHER" id="PTHR47448:SF1">
    <property type="entry name" value="SERINE_THREONINE-PROTEIN KINASE STE7 HOMOLOG"/>
    <property type="match status" value="1"/>
</dbReference>
<evidence type="ECO:0000256" key="5">
    <source>
        <dbReference type="ARBA" id="ARBA00022840"/>
    </source>
</evidence>
<dbReference type="GO" id="GO:0030447">
    <property type="term" value="P:filamentous growth"/>
    <property type="evidence" value="ECO:0007669"/>
    <property type="project" value="UniProtKB-ARBA"/>
</dbReference>
<dbReference type="PROSITE" id="PS00108">
    <property type="entry name" value="PROTEIN_KINASE_ST"/>
    <property type="match status" value="1"/>
</dbReference>
<feature type="binding site" evidence="7">
    <location>
        <position position="332"/>
    </location>
    <ligand>
        <name>ATP</name>
        <dbReference type="ChEBI" id="CHEBI:30616"/>
    </ligand>
</feature>
<evidence type="ECO:0000313" key="11">
    <source>
        <dbReference type="Proteomes" id="UP001202479"/>
    </source>
</evidence>
<sequence length="627" mass="69435">MSYIDYVGVPVSQKEKILPQVPSDHNGGSSCNKNKNNKNENEKECENSTMAKLSIASSLSTTSTKFSSSADFDAHILEAKSLRRKNFKQLSLNSSPVISGFQIDDVDKIRAPKSLRLNRQRPAPMLSLSNLPLDATTGSEPIETKNHTQPLIAHSGFHNAYSSSSSSSSTSSSSGQIVSQIVSRPPSVGKSHTTTFNLNRSSKNLDPESQISTELIINQISELDLESQQRTQRGKQNGGGGGDSINSIRTRQTVISSISPTKSPNHSLKSPLNSGLQVVDGLKSSDHSPIATTCTLKLRSQDLLTLKQLGSGNSGSVSKVLHIPTQKTMAKKIIHVDSKSVIQTQIIRELRILHECFSPYIIEFYGAFLNTNNTIVICMEYCNCGSLDKIVPLCENKQFPIFVLKKLSFAILSGLNYLYSTHKIIHRDIKPNNVLMTHRGEFKLCDFGVSRELTNSLAMADTFVGTSMYMSPERIQGLNYGVKSDVWSMGLMLIELASGMPVWLDEEEEEKYVEDHFGENNGENARTDSLKGPEGILDLLQRIVNEKAPSLKSKINPVTKTPYDPQLVDFIDSCLIKNDSIRKSPDQFLADKEGFLRGVEEGLFDAEHKVWAKKIRKLNKEQHETKK</sequence>
<dbReference type="AlphaFoldDB" id="A0AAI9SZE4"/>
<accession>A0AAI9SZE4</accession>
<dbReference type="InterPro" id="IPR008271">
    <property type="entry name" value="Ser/Thr_kinase_AS"/>
</dbReference>
<dbReference type="GO" id="GO:0005524">
    <property type="term" value="F:ATP binding"/>
    <property type="evidence" value="ECO:0007669"/>
    <property type="project" value="UniProtKB-UniRule"/>
</dbReference>
<dbReference type="InterPro" id="IPR000719">
    <property type="entry name" value="Prot_kinase_dom"/>
</dbReference>
<evidence type="ECO:0000313" key="10">
    <source>
        <dbReference type="EMBL" id="KAI3406006.2"/>
    </source>
</evidence>
<comment type="caution">
    <text evidence="10">The sequence shown here is derived from an EMBL/GenBank/DDBJ whole genome shotgun (WGS) entry which is preliminary data.</text>
</comment>
<dbReference type="GO" id="GO:0004712">
    <property type="term" value="F:protein serine/threonine/tyrosine kinase activity"/>
    <property type="evidence" value="ECO:0007669"/>
    <property type="project" value="UniProtKB-ARBA"/>
</dbReference>
<dbReference type="RefSeq" id="XP_049181751.1">
    <property type="nucleotide sequence ID" value="XM_049322326.1"/>
</dbReference>
<dbReference type="GO" id="GO:0004674">
    <property type="term" value="F:protein serine/threonine kinase activity"/>
    <property type="evidence" value="ECO:0007669"/>
    <property type="project" value="UniProtKB-KW"/>
</dbReference>
<evidence type="ECO:0000256" key="2">
    <source>
        <dbReference type="ARBA" id="ARBA00022679"/>
    </source>
</evidence>
<evidence type="ECO:0000256" key="1">
    <source>
        <dbReference type="ARBA" id="ARBA00022527"/>
    </source>
</evidence>
<dbReference type="Pfam" id="PF00069">
    <property type="entry name" value="Pkinase"/>
    <property type="match status" value="1"/>
</dbReference>
<dbReference type="PROSITE" id="PS00107">
    <property type="entry name" value="PROTEIN_KINASE_ATP"/>
    <property type="match status" value="1"/>
</dbReference>
<reference evidence="10" key="1">
    <citation type="journal article" date="2022" name="DNA Res.">
        <title>Genome analysis of five recently described species of the CUG-Ser clade uncovers Candida theae as a new hybrid lineage with pathogenic potential in the Candida parapsilosis species complex.</title>
        <authorList>
            <person name="Mixao V."/>
            <person name="Del Olmo V."/>
            <person name="Hegedusova E."/>
            <person name="Saus E."/>
            <person name="Pryszcz L."/>
            <person name="Cillingova A."/>
            <person name="Nosek J."/>
            <person name="Gabaldon T."/>
        </authorList>
    </citation>
    <scope>NUCLEOTIDE SEQUENCE</scope>
    <source>
        <strain evidence="10">CBS 10844</strain>
    </source>
</reference>
<dbReference type="PROSITE" id="PS50011">
    <property type="entry name" value="PROTEIN_KINASE_DOM"/>
    <property type="match status" value="1"/>
</dbReference>
<dbReference type="InterPro" id="IPR017441">
    <property type="entry name" value="Protein_kinase_ATP_BS"/>
</dbReference>
<dbReference type="InterPro" id="IPR011009">
    <property type="entry name" value="Kinase-like_dom_sf"/>
</dbReference>
<evidence type="ECO:0000256" key="8">
    <source>
        <dbReference type="SAM" id="MobiDB-lite"/>
    </source>
</evidence>
<dbReference type="PANTHER" id="PTHR47448">
    <property type="entry name" value="DUAL SPECIFICITY MITOGEN-ACTIVATED PROTEIN KINASE KINASE DSOR1-LIKE PROTEIN"/>
    <property type="match status" value="1"/>
</dbReference>
<feature type="compositionally biased region" description="Basic and acidic residues" evidence="8">
    <location>
        <begin position="37"/>
        <end position="46"/>
    </location>
</feature>
<evidence type="ECO:0000259" key="9">
    <source>
        <dbReference type="PROSITE" id="PS50011"/>
    </source>
</evidence>
<evidence type="ECO:0000256" key="7">
    <source>
        <dbReference type="PROSITE-ProRule" id="PRU10141"/>
    </source>
</evidence>
<keyword evidence="11" id="KW-1185">Reference proteome</keyword>
<organism evidence="10 11">
    <name type="scientific">Candida oxycetoniae</name>
    <dbReference type="NCBI Taxonomy" id="497107"/>
    <lineage>
        <taxon>Eukaryota</taxon>
        <taxon>Fungi</taxon>
        <taxon>Dikarya</taxon>
        <taxon>Ascomycota</taxon>
        <taxon>Saccharomycotina</taxon>
        <taxon>Pichiomycetes</taxon>
        <taxon>Debaryomycetaceae</taxon>
        <taxon>Candida/Lodderomyces clade</taxon>
        <taxon>Candida</taxon>
    </lineage>
</organism>
<dbReference type="InterPro" id="IPR050915">
    <property type="entry name" value="MAP_kinase_kinase"/>
</dbReference>
<dbReference type="Gene3D" id="3.30.200.20">
    <property type="entry name" value="Phosphorylase Kinase, domain 1"/>
    <property type="match status" value="1"/>
</dbReference>
<keyword evidence="1" id="KW-0723">Serine/threonine-protein kinase</keyword>
<keyword evidence="4" id="KW-0418">Kinase</keyword>
<dbReference type="SMART" id="SM00220">
    <property type="entry name" value="S_TKc"/>
    <property type="match status" value="1"/>
</dbReference>
<protein>
    <submittedName>
        <fullName evidence="10">STE7</fullName>
    </submittedName>
</protein>
<dbReference type="Proteomes" id="UP001202479">
    <property type="component" value="Unassembled WGS sequence"/>
</dbReference>
<dbReference type="GO" id="GO:0000165">
    <property type="term" value="P:MAPK cascade"/>
    <property type="evidence" value="ECO:0007669"/>
    <property type="project" value="UniProtKB-ARBA"/>
</dbReference>
<proteinExistence type="inferred from homology"/>
<evidence type="ECO:0000256" key="6">
    <source>
        <dbReference type="ARBA" id="ARBA00038035"/>
    </source>
</evidence>
<feature type="domain" description="Protein kinase" evidence="9">
    <location>
        <begin position="303"/>
        <end position="596"/>
    </location>
</feature>
<comment type="similarity">
    <text evidence="6">Belongs to the protein kinase superfamily. STE Ser/Thr protein kinase family. MAP kinase kinase subfamily.</text>
</comment>
<feature type="region of interest" description="Disordered" evidence="8">
    <location>
        <begin position="19"/>
        <end position="46"/>
    </location>
</feature>
<keyword evidence="5 7" id="KW-0067">ATP-binding</keyword>
<evidence type="ECO:0000256" key="4">
    <source>
        <dbReference type="ARBA" id="ARBA00022777"/>
    </source>
</evidence>
<evidence type="ECO:0000256" key="3">
    <source>
        <dbReference type="ARBA" id="ARBA00022741"/>
    </source>
</evidence>